<organism evidence="2 3">
    <name type="scientific">Neoroseomonas terrae</name>
    <dbReference type="NCBI Taxonomy" id="424799"/>
    <lineage>
        <taxon>Bacteria</taxon>
        <taxon>Pseudomonadati</taxon>
        <taxon>Pseudomonadota</taxon>
        <taxon>Alphaproteobacteria</taxon>
        <taxon>Acetobacterales</taxon>
        <taxon>Acetobacteraceae</taxon>
        <taxon>Neoroseomonas</taxon>
    </lineage>
</organism>
<reference evidence="3" key="1">
    <citation type="journal article" date="2021" name="Syst. Appl. Microbiol.">
        <title>Roseomonas hellenica sp. nov., isolated from roots of wild-growing Alkanna tinctoria.</title>
        <authorList>
            <person name="Rat A."/>
            <person name="Naranjo H.D."/>
            <person name="Lebbe L."/>
            <person name="Cnockaert M."/>
            <person name="Krigas N."/>
            <person name="Grigoriadou K."/>
            <person name="Maloupa E."/>
            <person name="Willems A."/>
        </authorList>
    </citation>
    <scope>NUCLEOTIDE SEQUENCE [LARGE SCALE GENOMIC DNA]</scope>
    <source>
        <strain evidence="3">LMG 31159</strain>
    </source>
</reference>
<feature type="region of interest" description="Disordered" evidence="1">
    <location>
        <begin position="153"/>
        <end position="173"/>
    </location>
</feature>
<protein>
    <submittedName>
        <fullName evidence="2">Uncharacterized protein</fullName>
    </submittedName>
</protein>
<name>A0ABS5EJ94_9PROT</name>
<sequence length="243" mass="27108">MSRQETGGRAAGRRDPREFVSADQDFSALRESMVVEADNGFTRGERRNRIFGARRPDFFEHVNELRSEFIDRSELLVVHAGCVVALRRRLAIDHFQPLYLRLWREQHGFLLHELSLRWLVSACDTLADIGESPVQRALALSGSVLANSMKLTETERRRTDATGAAAAAQGSRGPDGSLFDGMTMFRPGGDMIHNLFRRLARVATLDDVAGPILLEVAARVRKLDTVVRRLDVAAKDPTDGRPS</sequence>
<dbReference type="Proteomes" id="UP000698752">
    <property type="component" value="Unassembled WGS sequence"/>
</dbReference>
<gene>
    <name evidence="2" type="ORF">GXW78_15605</name>
</gene>
<keyword evidence="3" id="KW-1185">Reference proteome</keyword>
<dbReference type="EMBL" id="JAAEDI010000016">
    <property type="protein sequence ID" value="MBR0651099.1"/>
    <property type="molecule type" value="Genomic_DNA"/>
</dbReference>
<comment type="caution">
    <text evidence="2">The sequence shown here is derived from an EMBL/GenBank/DDBJ whole genome shotgun (WGS) entry which is preliminary data.</text>
</comment>
<dbReference type="RefSeq" id="WP_211869769.1">
    <property type="nucleotide sequence ID" value="NZ_JAAEDI010000016.1"/>
</dbReference>
<evidence type="ECO:0000313" key="2">
    <source>
        <dbReference type="EMBL" id="MBR0651099.1"/>
    </source>
</evidence>
<proteinExistence type="predicted"/>
<accession>A0ABS5EJ94</accession>
<evidence type="ECO:0000256" key="1">
    <source>
        <dbReference type="SAM" id="MobiDB-lite"/>
    </source>
</evidence>
<evidence type="ECO:0000313" key="3">
    <source>
        <dbReference type="Proteomes" id="UP000698752"/>
    </source>
</evidence>